<evidence type="ECO:0000256" key="4">
    <source>
        <dbReference type="ARBA" id="ARBA00023242"/>
    </source>
</evidence>
<dbReference type="Pfam" id="PF00612">
    <property type="entry name" value="IQ"/>
    <property type="match status" value="1"/>
</dbReference>
<feature type="region of interest" description="Disordered" evidence="5">
    <location>
        <begin position="254"/>
        <end position="295"/>
    </location>
</feature>
<dbReference type="PROSITE" id="PS50096">
    <property type="entry name" value="IQ"/>
    <property type="match status" value="1"/>
</dbReference>
<comment type="caution">
    <text evidence="6">The sequence shown here is derived from an EMBL/GenBank/DDBJ whole genome shotgun (WGS) entry which is preliminary data.</text>
</comment>
<feature type="compositionally biased region" description="Polar residues" evidence="5">
    <location>
        <begin position="479"/>
        <end position="488"/>
    </location>
</feature>
<accession>A0AAN6IYT5</accession>
<feature type="compositionally biased region" description="Basic and acidic residues" evidence="5">
    <location>
        <begin position="448"/>
        <end position="476"/>
    </location>
</feature>
<evidence type="ECO:0008006" key="8">
    <source>
        <dbReference type="Google" id="ProtNLM"/>
    </source>
</evidence>
<sequence length="545" mass="61645">MESDTPGGIPDTTRVPGNQLSPEERRKAAILIQKTYRGHRTRRQIKGFGLDASTRWYEALRDAQYRAATTPRPPARADDNESAPDAAGKPTGISPAREKWSRAAQIARRAGADDRSPSVSGSSADENEDNRQGGMKRTAKMMDLQYFLEMVDQRHRYGSNLRKYHNYWKTQDTDQSFFYWLDQGDGKEVDLPECSRARLDREQVRYLSREERMNYLVKVDDEGRLVWAKNGQRVWTKDELYKDSINGIVPVSDRTPEFKYNVPPPEDADDPDSSTTSTDEPEHADDDGGNVAPDEGERYVNEEFHRAKGVSKVKHVSAAVLFNHMIRNSLKKGHKWIFVADTSFRLYIGYKQSGAFQHSSFLHGARILAAGLIKVKDGQLRKLSPLSGHYRPPAANFRAFVHSLREQGVDMSRVSISRSYAVLVGLETYVRSRKRLKALEDKVRHEKDKLIHPGKVHEEEEAKQDRSESAEKERLYLEQQRNAQAQQSREPKAGKKHTGKLSRVLAGHHTPAGMTMRDNDGAGDIQQQLSGTGPEDGVPAPEGRR</sequence>
<evidence type="ECO:0000256" key="5">
    <source>
        <dbReference type="SAM" id="MobiDB-lite"/>
    </source>
</evidence>
<gene>
    <name evidence="6" type="ORF">HRR80_001790</name>
</gene>
<organism evidence="6 7">
    <name type="scientific">Exophiala dermatitidis</name>
    <name type="common">Black yeast-like fungus</name>
    <name type="synonym">Wangiella dermatitidis</name>
    <dbReference type="NCBI Taxonomy" id="5970"/>
    <lineage>
        <taxon>Eukaryota</taxon>
        <taxon>Fungi</taxon>
        <taxon>Dikarya</taxon>
        <taxon>Ascomycota</taxon>
        <taxon>Pezizomycotina</taxon>
        <taxon>Eurotiomycetes</taxon>
        <taxon>Chaetothyriomycetidae</taxon>
        <taxon>Chaetothyriales</taxon>
        <taxon>Herpotrichiellaceae</taxon>
        <taxon>Exophiala</taxon>
    </lineage>
</organism>
<evidence type="ECO:0000256" key="1">
    <source>
        <dbReference type="ARBA" id="ARBA00004123"/>
    </source>
</evidence>
<protein>
    <recommendedName>
        <fullName evidence="8">IQ calmodulin-binding motif protein</fullName>
    </recommendedName>
</protein>
<dbReference type="CDD" id="cd23767">
    <property type="entry name" value="IQCD"/>
    <property type="match status" value="1"/>
</dbReference>
<feature type="region of interest" description="Disordered" evidence="5">
    <location>
        <begin position="68"/>
        <end position="136"/>
    </location>
</feature>
<feature type="region of interest" description="Disordered" evidence="5">
    <location>
        <begin position="448"/>
        <end position="545"/>
    </location>
</feature>
<dbReference type="InterPro" id="IPR000048">
    <property type="entry name" value="IQ_motif_EF-hand-BS"/>
</dbReference>
<dbReference type="AlphaFoldDB" id="A0AAN6IYT5"/>
<feature type="region of interest" description="Disordered" evidence="5">
    <location>
        <begin position="1"/>
        <end position="24"/>
    </location>
</feature>
<name>A0AAN6IYT5_EXODE</name>
<evidence type="ECO:0000313" key="6">
    <source>
        <dbReference type="EMBL" id="KAJ8995098.1"/>
    </source>
</evidence>
<dbReference type="Proteomes" id="UP001161757">
    <property type="component" value="Unassembled WGS sequence"/>
</dbReference>
<dbReference type="PANTHER" id="PTHR31250">
    <property type="entry name" value="IQ DOMAIN-CONTAINING PROTEIN IQM3"/>
    <property type="match status" value="1"/>
</dbReference>
<dbReference type="SMART" id="SM00015">
    <property type="entry name" value="IQ"/>
    <property type="match status" value="1"/>
</dbReference>
<dbReference type="EMBL" id="JAJGCB010000002">
    <property type="protein sequence ID" value="KAJ8995098.1"/>
    <property type="molecule type" value="Genomic_DNA"/>
</dbReference>
<reference evidence="6" key="1">
    <citation type="submission" date="2023-01" db="EMBL/GenBank/DDBJ databases">
        <title>Exophiala dermititidis isolated from Cystic Fibrosis Patient.</title>
        <authorList>
            <person name="Kurbessoian T."/>
            <person name="Crocker A."/>
            <person name="Murante D."/>
            <person name="Hogan D.A."/>
            <person name="Stajich J.E."/>
        </authorList>
    </citation>
    <scope>NUCLEOTIDE SEQUENCE</scope>
    <source>
        <strain evidence="6">Ex8</strain>
    </source>
</reference>
<evidence type="ECO:0000313" key="7">
    <source>
        <dbReference type="Proteomes" id="UP001161757"/>
    </source>
</evidence>
<dbReference type="Gene3D" id="1.20.5.190">
    <property type="match status" value="1"/>
</dbReference>
<evidence type="ECO:0000256" key="2">
    <source>
        <dbReference type="ARBA" id="ARBA00004496"/>
    </source>
</evidence>
<comment type="subcellular location">
    <subcellularLocation>
        <location evidence="2">Cytoplasm</location>
    </subcellularLocation>
    <subcellularLocation>
        <location evidence="1">Nucleus</location>
    </subcellularLocation>
</comment>
<dbReference type="PANTHER" id="PTHR31250:SF27">
    <property type="entry name" value="IQ DOMAIN-CONTAINING PROTEIN IQM5"/>
    <property type="match status" value="1"/>
</dbReference>
<evidence type="ECO:0000256" key="3">
    <source>
        <dbReference type="ARBA" id="ARBA00022490"/>
    </source>
</evidence>
<dbReference type="GO" id="GO:0005737">
    <property type="term" value="C:cytoplasm"/>
    <property type="evidence" value="ECO:0007669"/>
    <property type="project" value="UniProtKB-SubCell"/>
</dbReference>
<keyword evidence="3" id="KW-0963">Cytoplasm</keyword>
<dbReference type="GO" id="GO:0005634">
    <property type="term" value="C:nucleus"/>
    <property type="evidence" value="ECO:0007669"/>
    <property type="project" value="UniProtKB-SubCell"/>
</dbReference>
<keyword evidence="4" id="KW-0539">Nucleus</keyword>
<dbReference type="InterPro" id="IPR044159">
    <property type="entry name" value="IQM"/>
</dbReference>
<proteinExistence type="predicted"/>